<gene>
    <name evidence="2" type="ORF">IE81DRAFT_361919</name>
</gene>
<organism evidence="2 3">
    <name type="scientific">Ceraceosorus guamensis</name>
    <dbReference type="NCBI Taxonomy" id="1522189"/>
    <lineage>
        <taxon>Eukaryota</taxon>
        <taxon>Fungi</taxon>
        <taxon>Dikarya</taxon>
        <taxon>Basidiomycota</taxon>
        <taxon>Ustilaginomycotina</taxon>
        <taxon>Exobasidiomycetes</taxon>
        <taxon>Ceraceosorales</taxon>
        <taxon>Ceraceosoraceae</taxon>
        <taxon>Ceraceosorus</taxon>
    </lineage>
</organism>
<evidence type="ECO:0000313" key="3">
    <source>
        <dbReference type="Proteomes" id="UP000245783"/>
    </source>
</evidence>
<accession>A0A316VRK4</accession>
<name>A0A316VRK4_9BASI</name>
<feature type="compositionally biased region" description="Low complexity" evidence="1">
    <location>
        <begin position="395"/>
        <end position="404"/>
    </location>
</feature>
<feature type="region of interest" description="Disordered" evidence="1">
    <location>
        <begin position="375"/>
        <end position="423"/>
    </location>
</feature>
<evidence type="ECO:0000256" key="1">
    <source>
        <dbReference type="SAM" id="MobiDB-lite"/>
    </source>
</evidence>
<dbReference type="GeneID" id="37038602"/>
<evidence type="ECO:0000313" key="2">
    <source>
        <dbReference type="EMBL" id="PWN40227.1"/>
    </source>
</evidence>
<dbReference type="InParanoid" id="A0A316VRK4"/>
<keyword evidence="3" id="KW-1185">Reference proteome</keyword>
<reference evidence="2 3" key="1">
    <citation type="journal article" date="2018" name="Mol. Biol. Evol.">
        <title>Broad Genomic Sampling Reveals a Smut Pathogenic Ancestry of the Fungal Clade Ustilaginomycotina.</title>
        <authorList>
            <person name="Kijpornyongpan T."/>
            <person name="Mondo S.J."/>
            <person name="Barry K."/>
            <person name="Sandor L."/>
            <person name="Lee J."/>
            <person name="Lipzen A."/>
            <person name="Pangilinan J."/>
            <person name="LaButti K."/>
            <person name="Hainaut M."/>
            <person name="Henrissat B."/>
            <person name="Grigoriev I.V."/>
            <person name="Spatafora J.W."/>
            <person name="Aime M.C."/>
        </authorList>
    </citation>
    <scope>NUCLEOTIDE SEQUENCE [LARGE SCALE GENOMIC DNA]</scope>
    <source>
        <strain evidence="2 3">MCA 4658</strain>
    </source>
</reference>
<dbReference type="EMBL" id="KZ819425">
    <property type="protein sequence ID" value="PWN40227.1"/>
    <property type="molecule type" value="Genomic_DNA"/>
</dbReference>
<sequence>MSPPTPAVVGQVPKIQVSVADNSTWRLIHDLDSAGEPRPWNESLASSEALRYALALECHRTTMGHQCSVFPVRPSRARSLTYSGSVGSTIYDLRPPLQGAYAALAQAQANGEVPYLDQRPYQHSHAQEQTRFQPGQGPTIQSSGITLAAASDATALQGSAADRGLDALSGWMTTPLPSATEAPSAHRPLSPSSNFAPILDVGPARRRSSTISAATIAFLSPVLSHGRLATSPSIDSHRSLYIPGATPTAPSPIPQPWLDTGMATTCDALSSSQPLELPVTIMEAPPNFDRSNCSDMTEAFSIPVSEKQSNTPHGAASLPTLSQDGHEHAMTLDVPLECSLGWPASVARPGRARPPLRLSLPDDINNAVSQTLSVRSHDALSTDSMGQDVDLNLRSPSESSSESSNLHTRSPIEPRVTSCKSEGDHFRPLLSQARRSIDWSAAHIDIGAVDPLQELFPSELSHNGYAQPESSQIEASLEIEEPAISLADSYAQQYAGPADPELQHVALHRQLKHFISTAPMALQSPTAVSAGILAPGMSLLDPLDLIAYSRSNYLTQPIEANDLRRLETVTDPDFIWHQSLQDGSDHLGEVSSILSSISIHRFMLPVYDPPAATNVEQRKHKPKVSQSPVVAFSWRGDIWITACVIIRILVFRLRVVGYDILNLNKLSE</sequence>
<proteinExistence type="predicted"/>
<dbReference type="RefSeq" id="XP_025367387.1">
    <property type="nucleotide sequence ID" value="XM_025516732.1"/>
</dbReference>
<dbReference type="AlphaFoldDB" id="A0A316VRK4"/>
<protein>
    <submittedName>
        <fullName evidence="2">Uncharacterized protein</fullName>
    </submittedName>
</protein>
<dbReference type="OrthoDB" id="10370853at2759"/>
<dbReference type="Proteomes" id="UP000245783">
    <property type="component" value="Unassembled WGS sequence"/>
</dbReference>